<accession>A0AAE3XAN7</accession>
<sequence>MAAYVDQLSDHTERVRGTREGQVSTHWCHLTADTLTELHAMAARIGLKRAWYQPGRYQHLCHYDLTPARRARALALGAQDVQRLAHRRALRARGADLLEPA</sequence>
<dbReference type="Pfam" id="PF13223">
    <property type="entry name" value="DUF4031"/>
    <property type="match status" value="1"/>
</dbReference>
<proteinExistence type="predicted"/>
<dbReference type="RefSeq" id="WP_309854601.1">
    <property type="nucleotide sequence ID" value="NZ_JAVDQJ010000005.1"/>
</dbReference>
<gene>
    <name evidence="2" type="ORF">J2Y00_001828</name>
</gene>
<name>A0AAE3XAN7_9DEIO</name>
<protein>
    <recommendedName>
        <fullName evidence="1">DUF4031 domain-containing protein</fullName>
    </recommendedName>
</protein>
<evidence type="ECO:0000313" key="3">
    <source>
        <dbReference type="Proteomes" id="UP001185331"/>
    </source>
</evidence>
<dbReference type="EMBL" id="JAVDQK010000004">
    <property type="protein sequence ID" value="MDR6218265.1"/>
    <property type="molecule type" value="Genomic_DNA"/>
</dbReference>
<organism evidence="2 3">
    <name type="scientific">Deinococcus soli</name>
    <name type="common">ex Cha et al. 2016</name>
    <dbReference type="NCBI Taxonomy" id="1309411"/>
    <lineage>
        <taxon>Bacteria</taxon>
        <taxon>Thermotogati</taxon>
        <taxon>Deinococcota</taxon>
        <taxon>Deinococci</taxon>
        <taxon>Deinococcales</taxon>
        <taxon>Deinococcaceae</taxon>
        <taxon>Deinococcus</taxon>
    </lineage>
</organism>
<reference evidence="2" key="1">
    <citation type="submission" date="2023-07" db="EMBL/GenBank/DDBJ databases">
        <title>Sorghum-associated microbial communities from plants grown in Nebraska, USA.</title>
        <authorList>
            <person name="Schachtman D."/>
        </authorList>
    </citation>
    <scope>NUCLEOTIDE SEQUENCE</scope>
    <source>
        <strain evidence="2">BE330</strain>
    </source>
</reference>
<evidence type="ECO:0000313" key="2">
    <source>
        <dbReference type="EMBL" id="MDR6218265.1"/>
    </source>
</evidence>
<feature type="domain" description="DUF4031" evidence="1">
    <location>
        <begin position="24"/>
        <end position="92"/>
    </location>
</feature>
<dbReference type="Proteomes" id="UP001185331">
    <property type="component" value="Unassembled WGS sequence"/>
</dbReference>
<evidence type="ECO:0000259" key="1">
    <source>
        <dbReference type="Pfam" id="PF13223"/>
    </source>
</evidence>
<comment type="caution">
    <text evidence="2">The sequence shown here is derived from an EMBL/GenBank/DDBJ whole genome shotgun (WGS) entry which is preliminary data.</text>
</comment>
<dbReference type="InterPro" id="IPR025109">
    <property type="entry name" value="DUF4031"/>
</dbReference>
<dbReference type="AlphaFoldDB" id="A0AAE3XAN7"/>